<keyword evidence="9 12" id="KW-0406">Ion transport</keyword>
<comment type="subcellular location">
    <subcellularLocation>
        <location evidence="1">Cell junction</location>
        <location evidence="1">Gap junction</location>
    </subcellularLocation>
    <subcellularLocation>
        <location evidence="2 12">Cell membrane</location>
        <topology evidence="2 12">Multi-pass membrane protein</topology>
    </subcellularLocation>
</comment>
<dbReference type="PROSITE" id="PS51013">
    <property type="entry name" value="PANNEXIN"/>
    <property type="match status" value="1"/>
</dbReference>
<dbReference type="GO" id="GO:0005243">
    <property type="term" value="F:gap junction channel activity"/>
    <property type="evidence" value="ECO:0007669"/>
    <property type="project" value="TreeGrafter"/>
</dbReference>
<accession>A0A915MDI1</accession>
<dbReference type="PRINTS" id="PR01262">
    <property type="entry name" value="INNEXIN"/>
</dbReference>
<evidence type="ECO:0000313" key="14">
    <source>
        <dbReference type="WBParaSite" id="scaffold35852_cov289.g22798"/>
    </source>
</evidence>
<keyword evidence="10 12" id="KW-0472">Membrane</keyword>
<sequence length="349" mass="40817">MREAFGQIQAIVAKLKPRNDDDFIDRLHYIITPSILFTFSFIVGAKQFVGQPIQCWAPAEFKRQWSRYAEGLCFVEVINTYFVGMDERFPMRPLERERREIHYYQWVPFILVGEALLMMLPKLLWNAFNWKSGGIIQECPETLNGPWASASFVTGCYLALKLLNFASILLQLYVLTLFLGNANESGKEGFWGFVVVNDLLNGRDWHKSGAFPRVTYCDFEIRQPAREMRPMQFSLQCVLMINMINEKIFLFIWFWLIALAVIGTFNLLYWLYQAFCVTSADRFVRSQLRLSIANMPSNKEIREFVRVGLSYDGITVLRLIALNCDPTICSLLVRYLWERFEQCEKKNIF</sequence>
<reference evidence="14" key="1">
    <citation type="submission" date="2022-11" db="UniProtKB">
        <authorList>
            <consortium name="WormBaseParasite"/>
        </authorList>
    </citation>
    <scope>IDENTIFICATION</scope>
</reference>
<comment type="similarity">
    <text evidence="12">Belongs to the pannexin family.</text>
</comment>
<name>A0A915MDI1_MELJA</name>
<feature type="transmembrane region" description="Helical" evidence="12">
    <location>
        <begin position="103"/>
        <end position="120"/>
    </location>
</feature>
<feature type="transmembrane region" description="Helical" evidence="12">
    <location>
        <begin position="248"/>
        <end position="272"/>
    </location>
</feature>
<evidence type="ECO:0000256" key="7">
    <source>
        <dbReference type="ARBA" id="ARBA00022949"/>
    </source>
</evidence>
<dbReference type="GO" id="GO:0005886">
    <property type="term" value="C:plasma membrane"/>
    <property type="evidence" value="ECO:0007669"/>
    <property type="project" value="UniProtKB-SubCell"/>
</dbReference>
<evidence type="ECO:0000256" key="6">
    <source>
        <dbReference type="ARBA" id="ARBA00022868"/>
    </source>
</evidence>
<dbReference type="InterPro" id="IPR000990">
    <property type="entry name" value="Innexin"/>
</dbReference>
<organism evidence="13 14">
    <name type="scientific">Meloidogyne javanica</name>
    <name type="common">Root-knot nematode worm</name>
    <dbReference type="NCBI Taxonomy" id="6303"/>
    <lineage>
        <taxon>Eukaryota</taxon>
        <taxon>Metazoa</taxon>
        <taxon>Ecdysozoa</taxon>
        <taxon>Nematoda</taxon>
        <taxon>Chromadorea</taxon>
        <taxon>Rhabditida</taxon>
        <taxon>Tylenchina</taxon>
        <taxon>Tylenchomorpha</taxon>
        <taxon>Tylenchoidea</taxon>
        <taxon>Meloidogynidae</taxon>
        <taxon>Meloidogyninae</taxon>
        <taxon>Meloidogyne</taxon>
        <taxon>Meloidogyne incognita group</taxon>
    </lineage>
</organism>
<protein>
    <recommendedName>
        <fullName evidence="12">Innexin</fullName>
    </recommendedName>
</protein>
<evidence type="ECO:0000256" key="9">
    <source>
        <dbReference type="ARBA" id="ARBA00023065"/>
    </source>
</evidence>
<evidence type="ECO:0000313" key="13">
    <source>
        <dbReference type="Proteomes" id="UP000887561"/>
    </source>
</evidence>
<evidence type="ECO:0000256" key="3">
    <source>
        <dbReference type="ARBA" id="ARBA00022448"/>
    </source>
</evidence>
<keyword evidence="11 12" id="KW-0407">Ion channel</keyword>
<keyword evidence="6" id="KW-0303">Gap junction</keyword>
<comment type="function">
    <text evidence="12">Structural component of the gap junctions.</text>
</comment>
<keyword evidence="8 12" id="KW-1133">Transmembrane helix</keyword>
<evidence type="ECO:0000256" key="11">
    <source>
        <dbReference type="ARBA" id="ARBA00023303"/>
    </source>
</evidence>
<keyword evidence="3 12" id="KW-0813">Transport</keyword>
<keyword evidence="5 12" id="KW-0812">Transmembrane</keyword>
<keyword evidence="13" id="KW-1185">Reference proteome</keyword>
<comment type="caution">
    <text evidence="12">Lacks conserved residue(s) required for the propagation of feature annotation.</text>
</comment>
<keyword evidence="4" id="KW-1003">Cell membrane</keyword>
<gene>
    <name evidence="12" type="primary">inx</name>
</gene>
<dbReference type="Proteomes" id="UP000887561">
    <property type="component" value="Unplaced"/>
</dbReference>
<dbReference type="AlphaFoldDB" id="A0A915MDI1"/>
<dbReference type="WBParaSite" id="scaffold35852_cov289.g22798">
    <property type="protein sequence ID" value="scaffold35852_cov289.g22798"/>
    <property type="gene ID" value="scaffold35852_cov289.g22798"/>
</dbReference>
<evidence type="ECO:0000256" key="10">
    <source>
        <dbReference type="ARBA" id="ARBA00023136"/>
    </source>
</evidence>
<keyword evidence="7" id="KW-0965">Cell junction</keyword>
<evidence type="ECO:0000256" key="12">
    <source>
        <dbReference type="RuleBase" id="RU010713"/>
    </source>
</evidence>
<dbReference type="PANTHER" id="PTHR11893">
    <property type="entry name" value="INNEXIN"/>
    <property type="match status" value="1"/>
</dbReference>
<dbReference type="PANTHER" id="PTHR11893:SF36">
    <property type="entry name" value="INNEXIN-5"/>
    <property type="match status" value="1"/>
</dbReference>
<evidence type="ECO:0000256" key="2">
    <source>
        <dbReference type="ARBA" id="ARBA00004651"/>
    </source>
</evidence>
<evidence type="ECO:0000256" key="5">
    <source>
        <dbReference type="ARBA" id="ARBA00022692"/>
    </source>
</evidence>
<evidence type="ECO:0000256" key="1">
    <source>
        <dbReference type="ARBA" id="ARBA00004610"/>
    </source>
</evidence>
<proteinExistence type="inferred from homology"/>
<dbReference type="Pfam" id="PF00876">
    <property type="entry name" value="Innexin"/>
    <property type="match status" value="2"/>
</dbReference>
<dbReference type="GO" id="GO:0034220">
    <property type="term" value="P:monoatomic ion transmembrane transport"/>
    <property type="evidence" value="ECO:0007669"/>
    <property type="project" value="UniProtKB-KW"/>
</dbReference>
<dbReference type="GO" id="GO:0005921">
    <property type="term" value="C:gap junction"/>
    <property type="evidence" value="ECO:0007669"/>
    <property type="project" value="UniProtKB-SubCell"/>
</dbReference>
<evidence type="ECO:0000256" key="4">
    <source>
        <dbReference type="ARBA" id="ARBA00022475"/>
    </source>
</evidence>
<evidence type="ECO:0000256" key="8">
    <source>
        <dbReference type="ARBA" id="ARBA00022989"/>
    </source>
</evidence>